<dbReference type="InterPro" id="IPR000032">
    <property type="entry name" value="HPr-like"/>
</dbReference>
<dbReference type="PANTHER" id="PTHR33705">
    <property type="entry name" value="PHOSPHOCARRIER PROTEIN HPR"/>
    <property type="match status" value="1"/>
</dbReference>
<accession>A0ABW5RYK2</accession>
<dbReference type="InterPro" id="IPR050399">
    <property type="entry name" value="HPr"/>
</dbReference>
<dbReference type="PANTHER" id="PTHR33705:SF5">
    <property type="entry name" value="HPR-LIKE PROTEIN CRH"/>
    <property type="match status" value="1"/>
</dbReference>
<dbReference type="InterPro" id="IPR035895">
    <property type="entry name" value="HPr-like_sf"/>
</dbReference>
<protein>
    <submittedName>
        <fullName evidence="2">HPr family phosphocarrier protein</fullName>
    </submittedName>
</protein>
<dbReference type="Gene3D" id="3.30.1340.10">
    <property type="entry name" value="HPr-like"/>
    <property type="match status" value="1"/>
</dbReference>
<keyword evidence="3" id="KW-1185">Reference proteome</keyword>
<sequence>MLTKKVTIGLENGLQARPAALFVQNANLYQATLTLEKDGHMANVKSIMGVMSMAPARGEQLILTAEGKDERMALEALASFIENK</sequence>
<feature type="domain" description="HPr" evidence="1">
    <location>
        <begin position="1"/>
        <end position="84"/>
    </location>
</feature>
<evidence type="ECO:0000259" key="1">
    <source>
        <dbReference type="PROSITE" id="PS51350"/>
    </source>
</evidence>
<dbReference type="RefSeq" id="WP_253059455.1">
    <property type="nucleotide sequence ID" value="NZ_JAMXWM010000004.1"/>
</dbReference>
<organism evidence="2 3">
    <name type="scientific">Sporolactobacillus shoreicorticis</name>
    <dbReference type="NCBI Taxonomy" id="1923877"/>
    <lineage>
        <taxon>Bacteria</taxon>
        <taxon>Bacillati</taxon>
        <taxon>Bacillota</taxon>
        <taxon>Bacilli</taxon>
        <taxon>Bacillales</taxon>
        <taxon>Sporolactobacillaceae</taxon>
        <taxon>Sporolactobacillus</taxon>
    </lineage>
</organism>
<comment type="caution">
    <text evidence="2">The sequence shown here is derived from an EMBL/GenBank/DDBJ whole genome shotgun (WGS) entry which is preliminary data.</text>
</comment>
<dbReference type="SUPFAM" id="SSF55594">
    <property type="entry name" value="HPr-like"/>
    <property type="match status" value="1"/>
</dbReference>
<dbReference type="NCBIfam" id="TIGR01003">
    <property type="entry name" value="PTS_HPr_family"/>
    <property type="match status" value="1"/>
</dbReference>
<gene>
    <name evidence="2" type="ORF">ACFSUE_01985</name>
</gene>
<dbReference type="EMBL" id="JBHUMQ010000003">
    <property type="protein sequence ID" value="MFD2692416.1"/>
    <property type="molecule type" value="Genomic_DNA"/>
</dbReference>
<dbReference type="PRINTS" id="PR00107">
    <property type="entry name" value="PHOSPHOCPHPR"/>
</dbReference>
<proteinExistence type="predicted"/>
<reference evidence="3" key="1">
    <citation type="journal article" date="2019" name="Int. J. Syst. Evol. Microbiol.">
        <title>The Global Catalogue of Microorganisms (GCM) 10K type strain sequencing project: providing services to taxonomists for standard genome sequencing and annotation.</title>
        <authorList>
            <consortium name="The Broad Institute Genomics Platform"/>
            <consortium name="The Broad Institute Genome Sequencing Center for Infectious Disease"/>
            <person name="Wu L."/>
            <person name="Ma J."/>
        </authorList>
    </citation>
    <scope>NUCLEOTIDE SEQUENCE [LARGE SCALE GENOMIC DNA]</scope>
    <source>
        <strain evidence="3">TISTR 2466</strain>
    </source>
</reference>
<dbReference type="CDD" id="cd00367">
    <property type="entry name" value="PTS-HPr_like"/>
    <property type="match status" value="1"/>
</dbReference>
<evidence type="ECO:0000313" key="3">
    <source>
        <dbReference type="Proteomes" id="UP001597399"/>
    </source>
</evidence>
<dbReference type="PROSITE" id="PS51350">
    <property type="entry name" value="PTS_HPR_DOM"/>
    <property type="match status" value="1"/>
</dbReference>
<dbReference type="Pfam" id="PF00381">
    <property type="entry name" value="PTS-HPr"/>
    <property type="match status" value="1"/>
</dbReference>
<dbReference type="Proteomes" id="UP001597399">
    <property type="component" value="Unassembled WGS sequence"/>
</dbReference>
<name>A0ABW5RYK2_9BACL</name>
<evidence type="ECO:0000313" key="2">
    <source>
        <dbReference type="EMBL" id="MFD2692416.1"/>
    </source>
</evidence>